<dbReference type="Proteomes" id="UP000295578">
    <property type="component" value="Unassembled WGS sequence"/>
</dbReference>
<evidence type="ECO:0000256" key="1">
    <source>
        <dbReference type="ARBA" id="ARBA00006479"/>
    </source>
</evidence>
<dbReference type="AlphaFoldDB" id="A0A4R4ZYV7"/>
<keyword evidence="3" id="KW-1185">Reference proteome</keyword>
<gene>
    <name evidence="2" type="ORF">E1293_41455</name>
</gene>
<comment type="caution">
    <text evidence="2">The sequence shown here is derived from an EMBL/GenBank/DDBJ whole genome shotgun (WGS) entry which is preliminary data.</text>
</comment>
<dbReference type="Pfam" id="PF00480">
    <property type="entry name" value="ROK"/>
    <property type="match status" value="1"/>
</dbReference>
<dbReference type="SUPFAM" id="SSF53067">
    <property type="entry name" value="Actin-like ATPase domain"/>
    <property type="match status" value="1"/>
</dbReference>
<accession>A0A4R4ZYV7</accession>
<dbReference type="InterPro" id="IPR049874">
    <property type="entry name" value="ROK_cs"/>
</dbReference>
<evidence type="ECO:0000313" key="2">
    <source>
        <dbReference type="EMBL" id="TDD64471.1"/>
    </source>
</evidence>
<dbReference type="Gene3D" id="3.30.420.40">
    <property type="match status" value="2"/>
</dbReference>
<dbReference type="RefSeq" id="WP_132204722.1">
    <property type="nucleotide sequence ID" value="NZ_SMKY01000362.1"/>
</dbReference>
<name>A0A4R4ZYV7_9ACTN</name>
<dbReference type="PROSITE" id="PS01125">
    <property type="entry name" value="ROK"/>
    <property type="match status" value="1"/>
</dbReference>
<dbReference type="PANTHER" id="PTHR18964:SF169">
    <property type="entry name" value="N-ACETYLMANNOSAMINE KINASE"/>
    <property type="match status" value="1"/>
</dbReference>
<comment type="similarity">
    <text evidence="1">Belongs to the ROK (NagC/XylR) family.</text>
</comment>
<protein>
    <submittedName>
        <fullName evidence="2">ROK family protein</fullName>
    </submittedName>
</protein>
<dbReference type="PANTHER" id="PTHR18964">
    <property type="entry name" value="ROK (REPRESSOR, ORF, KINASE) FAMILY"/>
    <property type="match status" value="1"/>
</dbReference>
<reference evidence="2 3" key="1">
    <citation type="submission" date="2019-03" db="EMBL/GenBank/DDBJ databases">
        <title>Draft genome sequences of novel Actinobacteria.</title>
        <authorList>
            <person name="Sahin N."/>
            <person name="Ay H."/>
            <person name="Saygin H."/>
        </authorList>
    </citation>
    <scope>NUCLEOTIDE SEQUENCE [LARGE SCALE GENOMIC DNA]</scope>
    <source>
        <strain evidence="2 3">DSM 45941</strain>
    </source>
</reference>
<dbReference type="OrthoDB" id="8772678at2"/>
<proteinExistence type="inferred from homology"/>
<sequence>MTVLALDIGGTKFAVARIDATGTLLDRAEHPVGQSPTATLRGLVADFAAPGLTAVGIASAGPIDTVAGTVSPINIPRWRGYPLVSAVQRLVPGVPVSLAGDAQCMALGEWWRGGHGGSSLLGIVVSTGVGGGLIIDGRPWTGRTGNAGHIGHVILDLDGEPCVCGARGCLETIAGGPSMVRWALAQGWTLATGRPDAKALAAAAREGAAIPLAAFHRAADALATAIVNTASVLDIQNVVLGGGVAATGDLLLAPLRTAITARAGMPYLRDLRVSPTTLSRDAGLFGAAALALHATGNPLTPAANTDNSGTRADR</sequence>
<dbReference type="InterPro" id="IPR043129">
    <property type="entry name" value="ATPase_NBD"/>
</dbReference>
<dbReference type="InterPro" id="IPR000600">
    <property type="entry name" value="ROK"/>
</dbReference>
<dbReference type="EMBL" id="SMKY01000362">
    <property type="protein sequence ID" value="TDD64471.1"/>
    <property type="molecule type" value="Genomic_DNA"/>
</dbReference>
<organism evidence="2 3">
    <name type="scientific">Actinomadura darangshiensis</name>
    <dbReference type="NCBI Taxonomy" id="705336"/>
    <lineage>
        <taxon>Bacteria</taxon>
        <taxon>Bacillati</taxon>
        <taxon>Actinomycetota</taxon>
        <taxon>Actinomycetes</taxon>
        <taxon>Streptosporangiales</taxon>
        <taxon>Thermomonosporaceae</taxon>
        <taxon>Actinomadura</taxon>
    </lineage>
</organism>
<evidence type="ECO:0000313" key="3">
    <source>
        <dbReference type="Proteomes" id="UP000295578"/>
    </source>
</evidence>